<feature type="region of interest" description="Disordered" evidence="12">
    <location>
        <begin position="915"/>
        <end position="943"/>
    </location>
</feature>
<evidence type="ECO:0000259" key="13">
    <source>
        <dbReference type="Pfam" id="PF20805"/>
    </source>
</evidence>
<gene>
    <name evidence="14" type="ORF">Ocin01_08360</name>
</gene>
<evidence type="ECO:0000256" key="7">
    <source>
        <dbReference type="ARBA" id="ARBA00023136"/>
    </source>
</evidence>
<evidence type="ECO:0000256" key="11">
    <source>
        <dbReference type="RuleBase" id="RU003762"/>
    </source>
</evidence>
<dbReference type="SUPFAM" id="SSF69179">
    <property type="entry name" value="Integrin domains"/>
    <property type="match status" value="1"/>
</dbReference>
<dbReference type="InterPro" id="IPR013519">
    <property type="entry name" value="Int_alpha_beta-p"/>
</dbReference>
<keyword evidence="8 11" id="KW-0675">Receptor</keyword>
<feature type="compositionally biased region" description="Polar residues" evidence="12">
    <location>
        <begin position="918"/>
        <end position="943"/>
    </location>
</feature>
<dbReference type="Gene3D" id="2.60.40.1510">
    <property type="entry name" value="ntegrin, alpha v. Chain A, domain 3"/>
    <property type="match status" value="1"/>
</dbReference>
<dbReference type="OMA" id="VNICLAF"/>
<dbReference type="InterPro" id="IPR028994">
    <property type="entry name" value="Integrin_alpha_N"/>
</dbReference>
<dbReference type="Pfam" id="PF20805">
    <property type="entry name" value="Integrin_A_Ig_2"/>
    <property type="match status" value="1"/>
</dbReference>
<evidence type="ECO:0000256" key="2">
    <source>
        <dbReference type="ARBA" id="ARBA00008054"/>
    </source>
</evidence>
<dbReference type="Gene3D" id="1.20.5.930">
    <property type="entry name" value="Bicelle-embedded integrin alpha(iib) transmembrane segment"/>
    <property type="match status" value="1"/>
</dbReference>
<sequence>MELQLEIFHFHPGFGRLFIGAPTERRYTKNWGLVWGCQFSDNTRVGCSPLRSISETGSVTKSACTNQKPTEYSEPEMEQWIGASLTTRNKELFACAPRLKLNGFVPNSRSGCKNEATMFGGCYKTTSVSSDPTLLQPLNEPGKYYFRSQDSSSGLAIEEYWYMYAEYGFTSHATTLSNSLFIGAPSARRWAGMYLEHQNENPRARYVRNDPIIHNAQGNIPGVESHSLLGYAITSGKIQRDEYVAVGAPRAQNLFGAVVITGSQSSIRRLIIGRQFGSYFGYSLATVNLDGNGDKLLVGAPMRTLDFNSLLGFSTGSVLIFDIDANLQSRLMSEHFVSVCKVFIPESSNLVGSRGARFGSAIVNLGDINNDKREVSAPYHNDGTGTVFIYYGGSGYPLTPVQIIPGSSLQIPILHGFGTSLLSGKLDIDGNTTPDLAVGSFESNHAIIFRTRPMAEVTVRVTFHSTETLEEIDKFLPTQVRLLVNICLAFQFSIKLQQENQLAIYAMKRKFTVCRTTKTDSWIKLEADPKEKRFEFEDGGGDEYKSSLSNIKETCLERRLKLKQGASVEGNANPILFRAGMWYNASKPLAFQPVQPATITLPQHQQQPDSAFQRAAAGFNPFLPSPIPFTSSESELVIARDDCAADGDINCDPDLKLKVDVQFEDEKKQKTTYINQPLVVGQVETLILTMTLQNNGETAYLPTLRLALKLSDDFEVPAFSKKDWRWQVTDSSGKVDSTERTPRTGTNNGVVLSDSYRRIQPLQKGKSNIYELRLGNLKQLKVKDNLKGKLEIIVEAYPETQQQQEKVKADNLILPLEAKLNVELSTLPITGQADINPRNNLVDLSQLYYLRNTGISSTAMEKVKVEIFVPTFANIKNNLTQVIGIVNPAHSQARMNCQPEGFIFFNPVADQSKKDQMSSDVASGSKSRSARSTKTQVQPAKLSMSSSDKVIRFSGCDSSPSSCNLPSMGQRFIRLQMYLLPNAAGELITDETTGIHIESSISVSYLDKVIKKDGSTMRKFVLDKGIAAWKLLVAGAGGTILFLLLTFALFKCGFFRRKTKEQLQQLKRQTQLFAKFYSENRSINGTLLPTDVVDLALQGNDSDDTQRSNGNTYF</sequence>
<dbReference type="InterPro" id="IPR018184">
    <property type="entry name" value="Integrin_alpha_C_CS"/>
</dbReference>
<name>A0A1D2MZ51_ORCCI</name>
<dbReference type="GO" id="GO:0007160">
    <property type="term" value="P:cell-matrix adhesion"/>
    <property type="evidence" value="ECO:0007669"/>
    <property type="project" value="TreeGrafter"/>
</dbReference>
<dbReference type="PRINTS" id="PR01185">
    <property type="entry name" value="INTEGRINA"/>
</dbReference>
<evidence type="ECO:0000313" key="15">
    <source>
        <dbReference type="Proteomes" id="UP000094527"/>
    </source>
</evidence>
<dbReference type="GO" id="GO:0009897">
    <property type="term" value="C:external side of plasma membrane"/>
    <property type="evidence" value="ECO:0007669"/>
    <property type="project" value="TreeGrafter"/>
</dbReference>
<accession>A0A1D2MZ51</accession>
<dbReference type="Proteomes" id="UP000094527">
    <property type="component" value="Unassembled WGS sequence"/>
</dbReference>
<feature type="repeat" description="FG-GAP" evidence="10">
    <location>
        <begin position="266"/>
        <end position="330"/>
    </location>
</feature>
<evidence type="ECO:0000256" key="8">
    <source>
        <dbReference type="ARBA" id="ARBA00023170"/>
    </source>
</evidence>
<keyword evidence="9" id="KW-0325">Glycoprotein</keyword>
<keyword evidence="5 11" id="KW-1133">Transmembrane helix</keyword>
<keyword evidence="6 11" id="KW-0401">Integrin</keyword>
<dbReference type="PANTHER" id="PTHR23220:SF83">
    <property type="entry name" value="INTEGRIN ALPHA-PS3-RELATED"/>
    <property type="match status" value="1"/>
</dbReference>
<evidence type="ECO:0000256" key="3">
    <source>
        <dbReference type="ARBA" id="ARBA00022692"/>
    </source>
</evidence>
<evidence type="ECO:0000256" key="1">
    <source>
        <dbReference type="ARBA" id="ARBA00004479"/>
    </source>
</evidence>
<dbReference type="InterPro" id="IPR032695">
    <property type="entry name" value="Integrin_dom_sf"/>
</dbReference>
<evidence type="ECO:0000256" key="6">
    <source>
        <dbReference type="ARBA" id="ARBA00023037"/>
    </source>
</evidence>
<dbReference type="GO" id="GO:0007157">
    <property type="term" value="P:heterophilic cell-cell adhesion via plasma membrane cell adhesion molecules"/>
    <property type="evidence" value="ECO:0007669"/>
    <property type="project" value="UniProtKB-ARBA"/>
</dbReference>
<evidence type="ECO:0000256" key="5">
    <source>
        <dbReference type="ARBA" id="ARBA00022989"/>
    </source>
</evidence>
<dbReference type="InterPro" id="IPR048285">
    <property type="entry name" value="Integrin_alpha_Ig-like_2"/>
</dbReference>
<reference evidence="14 15" key="1">
    <citation type="journal article" date="2016" name="Genome Biol. Evol.">
        <title>Gene Family Evolution Reflects Adaptation to Soil Environmental Stressors in the Genome of the Collembolan Orchesella cincta.</title>
        <authorList>
            <person name="Faddeeva-Vakhrusheva A."/>
            <person name="Derks M.F."/>
            <person name="Anvar S.Y."/>
            <person name="Agamennone V."/>
            <person name="Suring W."/>
            <person name="Smit S."/>
            <person name="van Straalen N.M."/>
            <person name="Roelofs D."/>
        </authorList>
    </citation>
    <scope>NUCLEOTIDE SEQUENCE [LARGE SCALE GENOMIC DNA]</scope>
    <source>
        <tissue evidence="14">Mixed pool</tissue>
    </source>
</reference>
<keyword evidence="15" id="KW-1185">Reference proteome</keyword>
<dbReference type="GO" id="GO:0033627">
    <property type="term" value="P:cell adhesion mediated by integrin"/>
    <property type="evidence" value="ECO:0007669"/>
    <property type="project" value="TreeGrafter"/>
</dbReference>
<evidence type="ECO:0000256" key="10">
    <source>
        <dbReference type="PROSITE-ProRule" id="PRU00803"/>
    </source>
</evidence>
<dbReference type="PANTHER" id="PTHR23220">
    <property type="entry name" value="INTEGRIN ALPHA"/>
    <property type="match status" value="1"/>
</dbReference>
<dbReference type="GO" id="GO:0007229">
    <property type="term" value="P:integrin-mediated signaling pathway"/>
    <property type="evidence" value="ECO:0007669"/>
    <property type="project" value="UniProtKB-KW"/>
</dbReference>
<organism evidence="14 15">
    <name type="scientific">Orchesella cincta</name>
    <name type="common">Springtail</name>
    <name type="synonym">Podura cincta</name>
    <dbReference type="NCBI Taxonomy" id="48709"/>
    <lineage>
        <taxon>Eukaryota</taxon>
        <taxon>Metazoa</taxon>
        <taxon>Ecdysozoa</taxon>
        <taxon>Arthropoda</taxon>
        <taxon>Hexapoda</taxon>
        <taxon>Collembola</taxon>
        <taxon>Entomobryomorpha</taxon>
        <taxon>Entomobryoidea</taxon>
        <taxon>Orchesellidae</taxon>
        <taxon>Orchesellinae</taxon>
        <taxon>Orchesella</taxon>
    </lineage>
</organism>
<dbReference type="PROSITE" id="PS00242">
    <property type="entry name" value="INTEGRIN_ALPHA"/>
    <property type="match status" value="1"/>
</dbReference>
<dbReference type="AlphaFoldDB" id="A0A1D2MZ51"/>
<keyword evidence="4 11" id="KW-0130">Cell adhesion</keyword>
<dbReference type="GO" id="GO:0005178">
    <property type="term" value="F:integrin binding"/>
    <property type="evidence" value="ECO:0007669"/>
    <property type="project" value="TreeGrafter"/>
</dbReference>
<evidence type="ECO:0000256" key="4">
    <source>
        <dbReference type="ARBA" id="ARBA00022889"/>
    </source>
</evidence>
<dbReference type="InterPro" id="IPR000413">
    <property type="entry name" value="Integrin_alpha"/>
</dbReference>
<feature type="domain" description="Integrin alpha second immunoglobulin-like" evidence="13">
    <location>
        <begin position="649"/>
        <end position="708"/>
    </location>
</feature>
<dbReference type="OrthoDB" id="5317514at2759"/>
<comment type="subcellular location">
    <subcellularLocation>
        <location evidence="1 11">Membrane</location>
        <topology evidence="1 11">Single-pass type I membrane protein</topology>
    </subcellularLocation>
</comment>
<evidence type="ECO:0000256" key="9">
    <source>
        <dbReference type="ARBA" id="ARBA00023180"/>
    </source>
</evidence>
<feature type="transmembrane region" description="Helical" evidence="11">
    <location>
        <begin position="1027"/>
        <end position="1050"/>
    </location>
</feature>
<keyword evidence="3 11" id="KW-0812">Transmembrane</keyword>
<feature type="repeat" description="FG-GAP" evidence="10">
    <location>
        <begin position="402"/>
        <end position="466"/>
    </location>
</feature>
<protein>
    <submittedName>
        <fullName evidence="14">Integrin alpha-4</fullName>
    </submittedName>
</protein>
<proteinExistence type="inferred from homology"/>
<comment type="caution">
    <text evidence="14">The sequence shown here is derived from an EMBL/GenBank/DDBJ whole genome shotgun (WGS) entry which is preliminary data.</text>
</comment>
<dbReference type="EMBL" id="LJIJ01000364">
    <property type="protein sequence ID" value="ODM98323.1"/>
    <property type="molecule type" value="Genomic_DNA"/>
</dbReference>
<evidence type="ECO:0000313" key="14">
    <source>
        <dbReference type="EMBL" id="ODM98323.1"/>
    </source>
</evidence>
<dbReference type="PROSITE" id="PS51470">
    <property type="entry name" value="FG_GAP"/>
    <property type="match status" value="2"/>
</dbReference>
<keyword evidence="7 11" id="KW-0472">Membrane</keyword>
<dbReference type="GO" id="GO:0008305">
    <property type="term" value="C:integrin complex"/>
    <property type="evidence" value="ECO:0007669"/>
    <property type="project" value="InterPro"/>
</dbReference>
<dbReference type="Gene3D" id="2.130.10.130">
    <property type="entry name" value="Integrin alpha, N-terminal"/>
    <property type="match status" value="1"/>
</dbReference>
<dbReference type="STRING" id="48709.A0A1D2MZ51"/>
<dbReference type="SUPFAM" id="SSF69318">
    <property type="entry name" value="Integrin alpha N-terminal domain"/>
    <property type="match status" value="1"/>
</dbReference>
<evidence type="ECO:0000256" key="12">
    <source>
        <dbReference type="SAM" id="MobiDB-lite"/>
    </source>
</evidence>
<dbReference type="SMART" id="SM00191">
    <property type="entry name" value="Int_alpha"/>
    <property type="match status" value="4"/>
</dbReference>
<comment type="similarity">
    <text evidence="2 11">Belongs to the integrin alpha chain family.</text>
</comment>